<sequence>ETPALYLQALQSPGKTNCVALASSLARFKSRTIMWCRGTSGVVKVPGAVSGHLCVCSLLNVQGHMVTIYEEQNPTLRPEMTMPSHGIGPKTSGPQSKTGPTREKRSAWTWVE</sequence>
<evidence type="ECO:0000313" key="2">
    <source>
        <dbReference type="EMBL" id="PYH67092.1"/>
    </source>
</evidence>
<accession>A0A319CFH2</accession>
<feature type="region of interest" description="Disordered" evidence="1">
    <location>
        <begin position="76"/>
        <end position="112"/>
    </location>
</feature>
<dbReference type="Proteomes" id="UP000248405">
    <property type="component" value="Unassembled WGS sequence"/>
</dbReference>
<keyword evidence="3" id="KW-1185">Reference proteome</keyword>
<reference evidence="2" key="1">
    <citation type="submission" date="2016-12" db="EMBL/GenBank/DDBJ databases">
        <title>The genomes of Aspergillus section Nigri reveals drivers in fungal speciation.</title>
        <authorList>
            <consortium name="DOE Joint Genome Institute"/>
            <person name="Vesth T.C."/>
            <person name="Nybo J."/>
            <person name="Theobald S."/>
            <person name="Brandl J."/>
            <person name="Frisvad J.C."/>
            <person name="Nielsen K.F."/>
            <person name="Lyhne E.K."/>
            <person name="Kogle M.E."/>
            <person name="Kuo A."/>
            <person name="Riley R."/>
            <person name="Clum A."/>
            <person name="Nolan M."/>
            <person name="Lipzen A."/>
            <person name="Salamov A."/>
            <person name="Henrissat B."/>
            <person name="Wiebenga A."/>
            <person name="De Vries R.P."/>
            <person name="Grigoriev I.V."/>
            <person name="Mortensen U.H."/>
            <person name="Andersen M.R."/>
            <person name="Baker S.E."/>
        </authorList>
    </citation>
    <scope>NUCLEOTIDE SEQUENCE [LARGE SCALE GENOMIC DNA]</scope>
    <source>
        <strain evidence="2">CBS 113365</strain>
    </source>
</reference>
<proteinExistence type="predicted"/>
<name>A0A319CFH2_ASPVC</name>
<dbReference type="EMBL" id="KZ821631">
    <property type="protein sequence ID" value="PYH67092.1"/>
    <property type="molecule type" value="Genomic_DNA"/>
</dbReference>
<evidence type="ECO:0000313" key="3">
    <source>
        <dbReference type="Proteomes" id="UP000248405"/>
    </source>
</evidence>
<feature type="non-terminal residue" evidence="2">
    <location>
        <position position="1"/>
    </location>
</feature>
<dbReference type="GeneID" id="37207836"/>
<dbReference type="RefSeq" id="XP_025560886.1">
    <property type="nucleotide sequence ID" value="XM_025703244.1"/>
</dbReference>
<protein>
    <submittedName>
        <fullName evidence="2">Uncharacterized protein</fullName>
    </submittedName>
</protein>
<dbReference type="AlphaFoldDB" id="A0A319CFH2"/>
<organism evidence="2 3">
    <name type="scientific">Aspergillus vadensis (strain CBS 113365 / IMI 142717 / IBT 24658)</name>
    <dbReference type="NCBI Taxonomy" id="1448311"/>
    <lineage>
        <taxon>Eukaryota</taxon>
        <taxon>Fungi</taxon>
        <taxon>Dikarya</taxon>
        <taxon>Ascomycota</taxon>
        <taxon>Pezizomycotina</taxon>
        <taxon>Eurotiomycetes</taxon>
        <taxon>Eurotiomycetidae</taxon>
        <taxon>Eurotiales</taxon>
        <taxon>Aspergillaceae</taxon>
        <taxon>Aspergillus</taxon>
        <taxon>Aspergillus subgen. Circumdati</taxon>
    </lineage>
</organism>
<gene>
    <name evidence="2" type="ORF">BO88DRAFT_344711</name>
</gene>
<evidence type="ECO:0000256" key="1">
    <source>
        <dbReference type="SAM" id="MobiDB-lite"/>
    </source>
</evidence>